<name>A0A8J8B9M5_9RHOB</name>
<proteinExistence type="predicted"/>
<reference evidence="2" key="1">
    <citation type="submission" date="2021-04" db="EMBL/GenBank/DDBJ databases">
        <authorList>
            <person name="Yoon J."/>
        </authorList>
    </citation>
    <scope>NUCLEOTIDE SEQUENCE</scope>
    <source>
        <strain evidence="2">KMU-90</strain>
    </source>
</reference>
<dbReference type="InterPro" id="IPR006108">
    <property type="entry name" value="3HC_DH_C"/>
</dbReference>
<dbReference type="GO" id="GO:0006635">
    <property type="term" value="P:fatty acid beta-oxidation"/>
    <property type="evidence" value="ECO:0007669"/>
    <property type="project" value="TreeGrafter"/>
</dbReference>
<dbReference type="SUPFAM" id="SSF48179">
    <property type="entry name" value="6-phosphogluconate dehydrogenase C-terminal domain-like"/>
    <property type="match status" value="2"/>
</dbReference>
<organism evidence="2 3">
    <name type="scientific">Thetidibacter halocola</name>
    <dbReference type="NCBI Taxonomy" id="2827239"/>
    <lineage>
        <taxon>Bacteria</taxon>
        <taxon>Pseudomonadati</taxon>
        <taxon>Pseudomonadota</taxon>
        <taxon>Alphaproteobacteria</taxon>
        <taxon>Rhodobacterales</taxon>
        <taxon>Roseobacteraceae</taxon>
        <taxon>Thetidibacter</taxon>
    </lineage>
</organism>
<gene>
    <name evidence="2" type="ORF">KB874_18115</name>
</gene>
<dbReference type="RefSeq" id="WP_212537975.1">
    <property type="nucleotide sequence ID" value="NZ_JAGTUU010000008.1"/>
</dbReference>
<dbReference type="GO" id="GO:0016509">
    <property type="term" value="F:long-chain (3S)-3-hydroxyacyl-CoA dehydrogenase (NAD+) activity"/>
    <property type="evidence" value="ECO:0007669"/>
    <property type="project" value="TreeGrafter"/>
</dbReference>
<keyword evidence="3" id="KW-1185">Reference proteome</keyword>
<dbReference type="EMBL" id="JAGTUU010000008">
    <property type="protein sequence ID" value="MBS0126004.1"/>
    <property type="molecule type" value="Genomic_DNA"/>
</dbReference>
<dbReference type="Proteomes" id="UP000681356">
    <property type="component" value="Unassembled WGS sequence"/>
</dbReference>
<protein>
    <recommendedName>
        <fullName evidence="1">3-hydroxyacyl-CoA dehydrogenase C-terminal domain-containing protein</fullName>
    </recommendedName>
</protein>
<dbReference type="AlphaFoldDB" id="A0A8J8B9M5"/>
<dbReference type="InterPro" id="IPR050136">
    <property type="entry name" value="FA_oxidation_alpha_subunit"/>
</dbReference>
<dbReference type="GO" id="GO:0004300">
    <property type="term" value="F:enoyl-CoA hydratase activity"/>
    <property type="evidence" value="ECO:0007669"/>
    <property type="project" value="TreeGrafter"/>
</dbReference>
<comment type="caution">
    <text evidence="2">The sequence shown here is derived from an EMBL/GenBank/DDBJ whole genome shotgun (WGS) entry which is preliminary data.</text>
</comment>
<dbReference type="Pfam" id="PF00725">
    <property type="entry name" value="3HCDH"/>
    <property type="match status" value="1"/>
</dbReference>
<feature type="domain" description="3-hydroxyacyl-CoA dehydrogenase C-terminal" evidence="1">
    <location>
        <begin position="160"/>
        <end position="231"/>
    </location>
</feature>
<sequence length="338" mass="34141">MSVWAWPGISVPTLPVAPVADAASVPARVAVAGGEALGLALRIARAGLAVDLVEADAVDAARVADMAQHAALPALTVGVDRGVLGEAALVLAAPGWEEALPAGAVRLGAAFTICGGVAELFGAPEAARALALHLGFRPVDAPPGGLAGPMADAMDGAAEALALSGAVPWELDEALVAAGFAAGPFERQDEDGVDTCLARRRARLQAMAPVVPRMVAEGRLGRKGGVGWYRYPGGGGRVVDPLIEDLVREEAWFAGVSQRSIPADEALGRVTLALMEQAATCALDGADPQVLDRVAVLGIGYPARLGGPLAQAVALGASLGPAMQAAGLRALPRWLARA</sequence>
<dbReference type="PANTHER" id="PTHR43612:SF3">
    <property type="entry name" value="TRIFUNCTIONAL ENZYME SUBUNIT ALPHA, MITOCHONDRIAL"/>
    <property type="match status" value="1"/>
</dbReference>
<dbReference type="PANTHER" id="PTHR43612">
    <property type="entry name" value="TRIFUNCTIONAL ENZYME SUBUNIT ALPHA"/>
    <property type="match status" value="1"/>
</dbReference>
<accession>A0A8J8B9M5</accession>
<evidence type="ECO:0000313" key="3">
    <source>
        <dbReference type="Proteomes" id="UP000681356"/>
    </source>
</evidence>
<dbReference type="InterPro" id="IPR008927">
    <property type="entry name" value="6-PGluconate_DH-like_C_sf"/>
</dbReference>
<dbReference type="Gene3D" id="1.10.1040.50">
    <property type="match status" value="1"/>
</dbReference>
<evidence type="ECO:0000313" key="2">
    <source>
        <dbReference type="EMBL" id="MBS0126004.1"/>
    </source>
</evidence>
<evidence type="ECO:0000259" key="1">
    <source>
        <dbReference type="Pfam" id="PF00725"/>
    </source>
</evidence>